<keyword evidence="4" id="KW-1185">Reference proteome</keyword>
<dbReference type="AlphaFoldDB" id="A0A518CYV5"/>
<dbReference type="EMBL" id="CP036290">
    <property type="protein sequence ID" value="QDU84409.1"/>
    <property type="molecule type" value="Genomic_DNA"/>
</dbReference>
<evidence type="ECO:0000256" key="1">
    <source>
        <dbReference type="SAM" id="MobiDB-lite"/>
    </source>
</evidence>
<keyword evidence="3" id="KW-0012">Acyltransferase</keyword>
<dbReference type="InterPro" id="IPR050664">
    <property type="entry name" value="Octanoyltrans_LipM/LipL"/>
</dbReference>
<dbReference type="Pfam" id="PF21948">
    <property type="entry name" value="LplA-B_cat"/>
    <property type="match status" value="1"/>
</dbReference>
<evidence type="ECO:0000259" key="2">
    <source>
        <dbReference type="PROSITE" id="PS51733"/>
    </source>
</evidence>
<keyword evidence="3" id="KW-0808">Transferase</keyword>
<dbReference type="PROSITE" id="PS51733">
    <property type="entry name" value="BPL_LPL_CATALYTIC"/>
    <property type="match status" value="1"/>
</dbReference>
<feature type="domain" description="BPL/LPL catalytic" evidence="2">
    <location>
        <begin position="29"/>
        <end position="230"/>
    </location>
</feature>
<dbReference type="InterPro" id="IPR004143">
    <property type="entry name" value="BPL_LPL_catalytic"/>
</dbReference>
<gene>
    <name evidence="3" type="primary">lipM</name>
    <name evidence="3" type="ORF">Pla163_15170</name>
</gene>
<feature type="compositionally biased region" description="Gly residues" evidence="1">
    <location>
        <begin position="191"/>
        <end position="203"/>
    </location>
</feature>
<evidence type="ECO:0000313" key="4">
    <source>
        <dbReference type="Proteomes" id="UP000319342"/>
    </source>
</evidence>
<evidence type="ECO:0000313" key="3">
    <source>
        <dbReference type="EMBL" id="QDU84409.1"/>
    </source>
</evidence>
<protein>
    <submittedName>
        <fullName evidence="3">Octanoyltransferase LipM</fullName>
        <ecNumber evidence="3">2.3.1.181</ecNumber>
    </submittedName>
</protein>
<dbReference type="SUPFAM" id="SSF55681">
    <property type="entry name" value="Class II aaRS and biotin synthetases"/>
    <property type="match status" value="1"/>
</dbReference>
<name>A0A518CYV5_9BACT</name>
<dbReference type="PANTHER" id="PTHR43679:SF2">
    <property type="entry name" value="OCTANOYL-[GCVH]:PROTEIN N-OCTANOYLTRANSFERASE"/>
    <property type="match status" value="1"/>
</dbReference>
<dbReference type="GO" id="GO:0033819">
    <property type="term" value="F:lipoyl(octanoyl) transferase activity"/>
    <property type="evidence" value="ECO:0007669"/>
    <property type="project" value="UniProtKB-EC"/>
</dbReference>
<feature type="compositionally biased region" description="Basic residues" evidence="1">
    <location>
        <begin position="168"/>
        <end position="177"/>
    </location>
</feature>
<organism evidence="3 4">
    <name type="scientific">Rohdeia mirabilis</name>
    <dbReference type="NCBI Taxonomy" id="2528008"/>
    <lineage>
        <taxon>Bacteria</taxon>
        <taxon>Pseudomonadati</taxon>
        <taxon>Planctomycetota</taxon>
        <taxon>Planctomycetia</taxon>
        <taxon>Planctomycetia incertae sedis</taxon>
        <taxon>Rohdeia</taxon>
    </lineage>
</organism>
<dbReference type="RefSeq" id="WP_145185878.1">
    <property type="nucleotide sequence ID" value="NZ_CP036290.1"/>
</dbReference>
<proteinExistence type="predicted"/>
<dbReference type="InterPro" id="IPR045864">
    <property type="entry name" value="aa-tRNA-synth_II/BPL/LPL"/>
</dbReference>
<dbReference type="PANTHER" id="PTHR43679">
    <property type="entry name" value="OCTANOYLTRANSFERASE LIPM-RELATED"/>
    <property type="match status" value="1"/>
</dbReference>
<accession>A0A518CYV5</accession>
<dbReference type="Proteomes" id="UP000319342">
    <property type="component" value="Chromosome"/>
</dbReference>
<sequence length="274" mass="29106">MTRPFRLLPLESRTPAQNLAVDDALLVRGGDVPVLRLYTWEPAALSLGYFQKLEDVPAAHMPGLEVVRRFTGGGAIHHAHELTFSIAAPASDPLYRGPVADSYCRVHALLEGALAEFGVASALRCDQALASDRTGTGMCFHGSTAQDLVWTGTDGERRKGVGSAQRRSGGRVLHHGSIKLAPDPLEPGAATVGGGSAVEDGGAGTARPIAAAEFASRLVAAFERGLDTRLEPSELTEREREHVLDLGDFFADPRFLADRRYRPEASDGGTSPAS</sequence>
<dbReference type="OrthoDB" id="9774653at2"/>
<dbReference type="Gene3D" id="3.30.930.10">
    <property type="entry name" value="Bira Bifunctional Protein, Domain 2"/>
    <property type="match status" value="1"/>
</dbReference>
<feature type="region of interest" description="Disordered" evidence="1">
    <location>
        <begin position="154"/>
        <end position="203"/>
    </location>
</feature>
<dbReference type="EC" id="2.3.1.181" evidence="3"/>
<reference evidence="3 4" key="1">
    <citation type="submission" date="2019-02" db="EMBL/GenBank/DDBJ databases">
        <title>Deep-cultivation of Planctomycetes and their phenomic and genomic characterization uncovers novel biology.</title>
        <authorList>
            <person name="Wiegand S."/>
            <person name="Jogler M."/>
            <person name="Boedeker C."/>
            <person name="Pinto D."/>
            <person name="Vollmers J."/>
            <person name="Rivas-Marin E."/>
            <person name="Kohn T."/>
            <person name="Peeters S.H."/>
            <person name="Heuer A."/>
            <person name="Rast P."/>
            <person name="Oberbeckmann S."/>
            <person name="Bunk B."/>
            <person name="Jeske O."/>
            <person name="Meyerdierks A."/>
            <person name="Storesund J.E."/>
            <person name="Kallscheuer N."/>
            <person name="Luecker S."/>
            <person name="Lage O.M."/>
            <person name="Pohl T."/>
            <person name="Merkel B.J."/>
            <person name="Hornburger P."/>
            <person name="Mueller R.-W."/>
            <person name="Bruemmer F."/>
            <person name="Labrenz M."/>
            <person name="Spormann A.M."/>
            <person name="Op den Camp H."/>
            <person name="Overmann J."/>
            <person name="Amann R."/>
            <person name="Jetten M.S.M."/>
            <person name="Mascher T."/>
            <person name="Medema M.H."/>
            <person name="Devos D.P."/>
            <person name="Kaster A.-K."/>
            <person name="Ovreas L."/>
            <person name="Rohde M."/>
            <person name="Galperin M.Y."/>
            <person name="Jogler C."/>
        </authorList>
    </citation>
    <scope>NUCLEOTIDE SEQUENCE [LARGE SCALE GENOMIC DNA]</scope>
    <source>
        <strain evidence="3 4">Pla163</strain>
    </source>
</reference>